<accession>A0A6J7IQ12</accession>
<dbReference type="PANTHER" id="PTHR44196:SF1">
    <property type="entry name" value="DEHYDROGENASE_REDUCTASE SDR FAMILY MEMBER 7B"/>
    <property type="match status" value="1"/>
</dbReference>
<dbReference type="GO" id="GO:0016491">
    <property type="term" value="F:oxidoreductase activity"/>
    <property type="evidence" value="ECO:0007669"/>
    <property type="project" value="UniProtKB-KW"/>
</dbReference>
<dbReference type="InterPro" id="IPR002347">
    <property type="entry name" value="SDR_fam"/>
</dbReference>
<dbReference type="PRINTS" id="PR00081">
    <property type="entry name" value="GDHRDH"/>
</dbReference>
<gene>
    <name evidence="3" type="ORF">UFOPK3773_00348</name>
</gene>
<dbReference type="Gene3D" id="3.40.50.720">
    <property type="entry name" value="NAD(P)-binding Rossmann-like Domain"/>
    <property type="match status" value="1"/>
</dbReference>
<protein>
    <submittedName>
        <fullName evidence="3">Unannotated protein</fullName>
    </submittedName>
</protein>
<reference evidence="3" key="1">
    <citation type="submission" date="2020-05" db="EMBL/GenBank/DDBJ databases">
        <authorList>
            <person name="Chiriac C."/>
            <person name="Salcher M."/>
            <person name="Ghai R."/>
            <person name="Kavagutti S V."/>
        </authorList>
    </citation>
    <scope>NUCLEOTIDE SEQUENCE</scope>
</reference>
<organism evidence="3">
    <name type="scientific">freshwater metagenome</name>
    <dbReference type="NCBI Taxonomy" id="449393"/>
    <lineage>
        <taxon>unclassified sequences</taxon>
        <taxon>metagenomes</taxon>
        <taxon>ecological metagenomes</taxon>
    </lineage>
</organism>
<dbReference type="EMBL" id="CAFBNF010000021">
    <property type="protein sequence ID" value="CAB4932785.1"/>
    <property type="molecule type" value="Genomic_DNA"/>
</dbReference>
<evidence type="ECO:0000313" key="3">
    <source>
        <dbReference type="EMBL" id="CAB4932785.1"/>
    </source>
</evidence>
<dbReference type="PANTHER" id="PTHR44196">
    <property type="entry name" value="DEHYDROGENASE/REDUCTASE SDR FAMILY MEMBER 7B"/>
    <property type="match status" value="1"/>
</dbReference>
<dbReference type="InterPro" id="IPR036291">
    <property type="entry name" value="NAD(P)-bd_dom_sf"/>
</dbReference>
<dbReference type="PROSITE" id="PS00061">
    <property type="entry name" value="ADH_SHORT"/>
    <property type="match status" value="1"/>
</dbReference>
<evidence type="ECO:0000256" key="1">
    <source>
        <dbReference type="ARBA" id="ARBA00006484"/>
    </source>
</evidence>
<keyword evidence="2" id="KW-0560">Oxidoreductase</keyword>
<name>A0A6J7IQ12_9ZZZZ</name>
<dbReference type="InterPro" id="IPR020904">
    <property type="entry name" value="Sc_DH/Rdtase_CS"/>
</dbReference>
<dbReference type="SUPFAM" id="SSF51735">
    <property type="entry name" value="NAD(P)-binding Rossmann-fold domains"/>
    <property type="match status" value="1"/>
</dbReference>
<dbReference type="Pfam" id="PF00106">
    <property type="entry name" value="adh_short"/>
    <property type="match status" value="1"/>
</dbReference>
<dbReference type="GO" id="GO:0016020">
    <property type="term" value="C:membrane"/>
    <property type="evidence" value="ECO:0007669"/>
    <property type="project" value="TreeGrafter"/>
</dbReference>
<dbReference type="AlphaFoldDB" id="A0A6J7IQ12"/>
<proteinExistence type="inferred from homology"/>
<sequence length="253" mass="26573">MIDALARPQSVAVFGATSDIAGALIARLNGPQLQRLVIAARPSDARDRLVESLRSGLSAPEVVVLDFDAADHASHDAVVDLAFGADDVDLAVLAFGVLGSQPEFDDDPDAAVRAAQINYVGSLSVGLRVASRMRRQGHGTLVALSSVAGERARASNFVYGSTKAGLDSFATGLGDALRGSGVSVMVVRPGFVRTSMTQGLDEAPLAVGPDDVAEAIVEGLRRGKETVYVPPTMRFVMSGLRHLPRSVFRRLPI</sequence>
<dbReference type="NCBIfam" id="NF005912">
    <property type="entry name" value="PRK07904.1"/>
    <property type="match status" value="1"/>
</dbReference>
<comment type="similarity">
    <text evidence="1">Belongs to the short-chain dehydrogenases/reductases (SDR) family.</text>
</comment>
<evidence type="ECO:0000256" key="2">
    <source>
        <dbReference type="ARBA" id="ARBA00023002"/>
    </source>
</evidence>